<name>A0A914HF38_GLORO</name>
<dbReference type="PANTHER" id="PTHR15036">
    <property type="entry name" value="PIKACHURIN-LIKE PROTEIN"/>
    <property type="match status" value="1"/>
</dbReference>
<dbReference type="WBParaSite" id="Gr19_v10_g16932.t1">
    <property type="protein sequence ID" value="Gr19_v10_g16932.t1"/>
    <property type="gene ID" value="Gr19_v10_g16932"/>
</dbReference>
<keyword evidence="3" id="KW-1185">Reference proteome</keyword>
<dbReference type="InterPro" id="IPR001791">
    <property type="entry name" value="Laminin_G"/>
</dbReference>
<dbReference type="SUPFAM" id="SSF49899">
    <property type="entry name" value="Concanavalin A-like lectins/glucanases"/>
    <property type="match status" value="1"/>
</dbReference>
<evidence type="ECO:0000313" key="4">
    <source>
        <dbReference type="WBParaSite" id="Gr19_v10_g16932.t1"/>
    </source>
</evidence>
<dbReference type="Gene3D" id="2.60.120.200">
    <property type="match status" value="1"/>
</dbReference>
<dbReference type="CDD" id="cd00110">
    <property type="entry name" value="LamG"/>
    <property type="match status" value="1"/>
</dbReference>
<organism evidence="3 4">
    <name type="scientific">Globodera rostochiensis</name>
    <name type="common">Golden nematode worm</name>
    <name type="synonym">Heterodera rostochiensis</name>
    <dbReference type="NCBI Taxonomy" id="31243"/>
    <lineage>
        <taxon>Eukaryota</taxon>
        <taxon>Metazoa</taxon>
        <taxon>Ecdysozoa</taxon>
        <taxon>Nematoda</taxon>
        <taxon>Chromadorea</taxon>
        <taxon>Rhabditida</taxon>
        <taxon>Tylenchina</taxon>
        <taxon>Tylenchomorpha</taxon>
        <taxon>Tylenchoidea</taxon>
        <taxon>Heteroderidae</taxon>
        <taxon>Heteroderinae</taxon>
        <taxon>Globodera</taxon>
    </lineage>
</organism>
<dbReference type="InterPro" id="IPR050372">
    <property type="entry name" value="Neurexin-related_CASP"/>
</dbReference>
<evidence type="ECO:0000313" key="3">
    <source>
        <dbReference type="Proteomes" id="UP000887572"/>
    </source>
</evidence>
<evidence type="ECO:0000256" key="1">
    <source>
        <dbReference type="PROSITE-ProRule" id="PRU00122"/>
    </source>
</evidence>
<dbReference type="Pfam" id="PF02210">
    <property type="entry name" value="Laminin_G_2"/>
    <property type="match status" value="1"/>
</dbReference>
<feature type="domain" description="Laminin G" evidence="2">
    <location>
        <begin position="1"/>
        <end position="149"/>
    </location>
</feature>
<proteinExistence type="predicted"/>
<dbReference type="PROSITE" id="PS50025">
    <property type="entry name" value="LAM_G_DOMAIN"/>
    <property type="match status" value="1"/>
</dbReference>
<sequence length="167" mass="18229">MVINLGSGHIRLQASAKALNDGLWHSVVMERSGRRGVLSVDALRTDFSCPGRSANLNIEEPIFLGAVPWESAFLARKRLPEAVTVIQLMVDGDGTEEKAAAQRYPSTVWTIGLRIGFMGCLKNIRVNGINAQIANAFRAAKLSSEIRDAHERDDGAALPYNRMLGLK</sequence>
<comment type="caution">
    <text evidence="1">Lacks conserved residue(s) required for the propagation of feature annotation.</text>
</comment>
<dbReference type="AlphaFoldDB" id="A0A914HF38"/>
<evidence type="ECO:0000259" key="2">
    <source>
        <dbReference type="PROSITE" id="PS50025"/>
    </source>
</evidence>
<reference evidence="4" key="1">
    <citation type="submission" date="2022-11" db="UniProtKB">
        <authorList>
            <consortium name="WormBaseParasite"/>
        </authorList>
    </citation>
    <scope>IDENTIFICATION</scope>
</reference>
<dbReference type="PANTHER" id="PTHR15036:SF89">
    <property type="entry name" value="NEUREXIN 1, ISOFORM F"/>
    <property type="match status" value="1"/>
</dbReference>
<protein>
    <submittedName>
        <fullName evidence="4">Laminin G domain-containing protein</fullName>
    </submittedName>
</protein>
<dbReference type="Proteomes" id="UP000887572">
    <property type="component" value="Unplaced"/>
</dbReference>
<dbReference type="InterPro" id="IPR013320">
    <property type="entry name" value="ConA-like_dom_sf"/>
</dbReference>
<accession>A0A914HF38</accession>